<dbReference type="EMBL" id="BLLF01000198">
    <property type="protein sequence ID" value="GFH08968.1"/>
    <property type="molecule type" value="Genomic_DNA"/>
</dbReference>
<comment type="catalytic activity">
    <reaction evidence="1">
        <text>Endohydrolysis of (1-&gt;4)-beta-D-glucosidic linkages in cellulose, lichenin and cereal beta-D-glucans.</text>
        <dbReference type="EC" id="3.2.1.4"/>
    </reaction>
</comment>
<dbReference type="PANTHER" id="PTHR22298">
    <property type="entry name" value="ENDO-1,4-BETA-GLUCANASE"/>
    <property type="match status" value="1"/>
</dbReference>
<dbReference type="Pfam" id="PF00759">
    <property type="entry name" value="Glyco_hydro_9"/>
    <property type="match status" value="1"/>
</dbReference>
<evidence type="ECO:0000256" key="3">
    <source>
        <dbReference type="ARBA" id="ARBA00012601"/>
    </source>
</evidence>
<reference evidence="11 12" key="1">
    <citation type="submission" date="2020-02" db="EMBL/GenBank/DDBJ databases">
        <title>Draft genome sequence of Haematococcus lacustris strain NIES-144.</title>
        <authorList>
            <person name="Morimoto D."/>
            <person name="Nakagawa S."/>
            <person name="Yoshida T."/>
            <person name="Sawayama S."/>
        </authorList>
    </citation>
    <scope>NUCLEOTIDE SEQUENCE [LARGE SCALE GENOMIC DNA]</scope>
    <source>
        <strain evidence="11 12">NIES-144</strain>
    </source>
</reference>
<gene>
    <name evidence="11" type="ORF">HaLaN_04017</name>
</gene>
<keyword evidence="6" id="KW-0119">Carbohydrate metabolism</keyword>
<keyword evidence="12" id="KW-1185">Reference proteome</keyword>
<evidence type="ECO:0000256" key="8">
    <source>
        <dbReference type="ARBA" id="ARBA00023326"/>
    </source>
</evidence>
<evidence type="ECO:0000256" key="1">
    <source>
        <dbReference type="ARBA" id="ARBA00000966"/>
    </source>
</evidence>
<feature type="compositionally biased region" description="Polar residues" evidence="9">
    <location>
        <begin position="39"/>
        <end position="49"/>
    </location>
</feature>
<proteinExistence type="inferred from homology"/>
<accession>A0A699YM80</accession>
<dbReference type="Gene3D" id="1.50.10.10">
    <property type="match status" value="1"/>
</dbReference>
<organism evidence="11 12">
    <name type="scientific">Haematococcus lacustris</name>
    <name type="common">Green alga</name>
    <name type="synonym">Haematococcus pluvialis</name>
    <dbReference type="NCBI Taxonomy" id="44745"/>
    <lineage>
        <taxon>Eukaryota</taxon>
        <taxon>Viridiplantae</taxon>
        <taxon>Chlorophyta</taxon>
        <taxon>core chlorophytes</taxon>
        <taxon>Chlorophyceae</taxon>
        <taxon>CS clade</taxon>
        <taxon>Chlamydomonadales</taxon>
        <taxon>Haematococcaceae</taxon>
        <taxon>Haematococcus</taxon>
    </lineage>
</organism>
<dbReference type="GO" id="GO:0030245">
    <property type="term" value="P:cellulose catabolic process"/>
    <property type="evidence" value="ECO:0007669"/>
    <property type="project" value="UniProtKB-KW"/>
</dbReference>
<keyword evidence="5" id="KW-0136">Cellulose degradation</keyword>
<evidence type="ECO:0000256" key="5">
    <source>
        <dbReference type="ARBA" id="ARBA00023001"/>
    </source>
</evidence>
<feature type="region of interest" description="Disordered" evidence="9">
    <location>
        <begin position="1"/>
        <end position="65"/>
    </location>
</feature>
<sequence length="110" mass="11307">MVVLLRKAQQQQQPVVAQQPHHRSASCSPDYAVPCGVNDANSSNPNPSVLQGALVGGPSNDDSYADGNLDALNQSNVQTGVTSATAPMAHAPVAWAITAATFIALLLACL</sequence>
<evidence type="ECO:0000313" key="11">
    <source>
        <dbReference type="EMBL" id="GFH08968.1"/>
    </source>
</evidence>
<dbReference type="InterPro" id="IPR001701">
    <property type="entry name" value="Glyco_hydro_9"/>
</dbReference>
<evidence type="ECO:0000259" key="10">
    <source>
        <dbReference type="Pfam" id="PF00759"/>
    </source>
</evidence>
<name>A0A699YM80_HAELA</name>
<dbReference type="GO" id="GO:0008810">
    <property type="term" value="F:cellulase activity"/>
    <property type="evidence" value="ECO:0007669"/>
    <property type="project" value="UniProtKB-EC"/>
</dbReference>
<evidence type="ECO:0000256" key="2">
    <source>
        <dbReference type="ARBA" id="ARBA00007072"/>
    </source>
</evidence>
<keyword evidence="8" id="KW-0624">Polysaccharide degradation</keyword>
<dbReference type="Proteomes" id="UP000485058">
    <property type="component" value="Unassembled WGS sequence"/>
</dbReference>
<dbReference type="SUPFAM" id="SSF48208">
    <property type="entry name" value="Six-hairpin glycosidases"/>
    <property type="match status" value="1"/>
</dbReference>
<comment type="caution">
    <text evidence="11">The sequence shown here is derived from an EMBL/GenBank/DDBJ whole genome shotgun (WGS) entry which is preliminary data.</text>
</comment>
<feature type="domain" description="Glycoside hydrolase family 9" evidence="10">
    <location>
        <begin position="16"/>
        <end position="83"/>
    </location>
</feature>
<evidence type="ECO:0000256" key="7">
    <source>
        <dbReference type="ARBA" id="ARBA00023295"/>
    </source>
</evidence>
<feature type="compositionally biased region" description="Low complexity" evidence="9">
    <location>
        <begin position="8"/>
        <end position="19"/>
    </location>
</feature>
<evidence type="ECO:0000256" key="4">
    <source>
        <dbReference type="ARBA" id="ARBA00022801"/>
    </source>
</evidence>
<dbReference type="InterPro" id="IPR012341">
    <property type="entry name" value="6hp_glycosidase-like_sf"/>
</dbReference>
<dbReference type="EC" id="3.2.1.4" evidence="3"/>
<dbReference type="InterPro" id="IPR008928">
    <property type="entry name" value="6-hairpin_glycosidase_sf"/>
</dbReference>
<keyword evidence="4" id="KW-0378">Hydrolase</keyword>
<comment type="similarity">
    <text evidence="2">Belongs to the glycosyl hydrolase 9 (cellulase E) family.</text>
</comment>
<keyword evidence="7" id="KW-0326">Glycosidase</keyword>
<protein>
    <recommendedName>
        <fullName evidence="3">cellulase</fullName>
        <ecNumber evidence="3">3.2.1.4</ecNumber>
    </recommendedName>
</protein>
<evidence type="ECO:0000256" key="9">
    <source>
        <dbReference type="SAM" id="MobiDB-lite"/>
    </source>
</evidence>
<evidence type="ECO:0000313" key="12">
    <source>
        <dbReference type="Proteomes" id="UP000485058"/>
    </source>
</evidence>
<dbReference type="AlphaFoldDB" id="A0A699YM80"/>
<evidence type="ECO:0000256" key="6">
    <source>
        <dbReference type="ARBA" id="ARBA00023277"/>
    </source>
</evidence>